<protein>
    <recommendedName>
        <fullName evidence="4">NfeD-like C-terminal domain-containing protein</fullName>
    </recommendedName>
</protein>
<keyword evidence="1" id="KW-0472">Membrane</keyword>
<gene>
    <name evidence="2" type="ORF">IAB90_01460</name>
</gene>
<feature type="transmembrane region" description="Helical" evidence="1">
    <location>
        <begin position="88"/>
        <end position="108"/>
    </location>
</feature>
<dbReference type="Proteomes" id="UP000824179">
    <property type="component" value="Unassembled WGS sequence"/>
</dbReference>
<accession>A0A9D1AH27</accession>
<dbReference type="Gene3D" id="2.40.50.140">
    <property type="entry name" value="Nucleic acid-binding proteins"/>
    <property type="match status" value="1"/>
</dbReference>
<comment type="caution">
    <text evidence="2">The sequence shown here is derived from an EMBL/GenBank/DDBJ whole genome shotgun (WGS) entry which is preliminary data.</text>
</comment>
<dbReference type="EMBL" id="DVHB01000030">
    <property type="protein sequence ID" value="HIR39026.1"/>
    <property type="molecule type" value="Genomic_DNA"/>
</dbReference>
<dbReference type="AlphaFoldDB" id="A0A9D1AH27"/>
<feature type="transmembrane region" description="Helical" evidence="1">
    <location>
        <begin position="58"/>
        <end position="82"/>
    </location>
</feature>
<feature type="transmembrane region" description="Helical" evidence="1">
    <location>
        <begin position="15"/>
        <end position="37"/>
    </location>
</feature>
<reference evidence="2" key="2">
    <citation type="journal article" date="2021" name="PeerJ">
        <title>Extensive microbial diversity within the chicken gut microbiome revealed by metagenomics and culture.</title>
        <authorList>
            <person name="Gilroy R."/>
            <person name="Ravi A."/>
            <person name="Getino M."/>
            <person name="Pursley I."/>
            <person name="Horton D.L."/>
            <person name="Alikhan N.F."/>
            <person name="Baker D."/>
            <person name="Gharbi K."/>
            <person name="Hall N."/>
            <person name="Watson M."/>
            <person name="Adriaenssens E.M."/>
            <person name="Foster-Nyarko E."/>
            <person name="Jarju S."/>
            <person name="Secka A."/>
            <person name="Antonio M."/>
            <person name="Oren A."/>
            <person name="Chaudhuri R.R."/>
            <person name="La Ragione R."/>
            <person name="Hildebrand F."/>
            <person name="Pallen M.J."/>
        </authorList>
    </citation>
    <scope>NUCLEOTIDE SEQUENCE</scope>
    <source>
        <strain evidence="2">ChiW25-3613</strain>
    </source>
</reference>
<keyword evidence="1" id="KW-1133">Transmembrane helix</keyword>
<evidence type="ECO:0000313" key="2">
    <source>
        <dbReference type="EMBL" id="HIR39026.1"/>
    </source>
</evidence>
<sequence>MIDWFLALTAAEKTYFIIAVIASIFLIVQIVIMLFSLGGGDFDVDDVFDGDVDTDSGLSIFTIKSMTAFFALGGWCGFVAQTFMEDNIWAPILIAVATGTAALFGVAFTMRGIAKLQNSGNIVKSKLVGATATVYVSIPENRSGRGKITLTAQGRYMELDAVTDGERIPVDSSVEITEYSEDFAVVTKKQQ</sequence>
<evidence type="ECO:0000256" key="1">
    <source>
        <dbReference type="SAM" id="Phobius"/>
    </source>
</evidence>
<evidence type="ECO:0008006" key="4">
    <source>
        <dbReference type="Google" id="ProtNLM"/>
    </source>
</evidence>
<name>A0A9D1AH27_9FIRM</name>
<reference evidence="2" key="1">
    <citation type="submission" date="2020-10" db="EMBL/GenBank/DDBJ databases">
        <authorList>
            <person name="Gilroy R."/>
        </authorList>
    </citation>
    <scope>NUCLEOTIDE SEQUENCE</scope>
    <source>
        <strain evidence="2">ChiW25-3613</strain>
    </source>
</reference>
<proteinExistence type="predicted"/>
<organism evidence="2 3">
    <name type="scientific">Candidatus Coproplasma stercoripullorum</name>
    <dbReference type="NCBI Taxonomy" id="2840751"/>
    <lineage>
        <taxon>Bacteria</taxon>
        <taxon>Bacillati</taxon>
        <taxon>Bacillota</taxon>
        <taxon>Clostridia</taxon>
        <taxon>Eubacteriales</taxon>
        <taxon>Candidatus Coproplasma</taxon>
    </lineage>
</organism>
<dbReference type="InterPro" id="IPR012340">
    <property type="entry name" value="NA-bd_OB-fold"/>
</dbReference>
<evidence type="ECO:0000313" key="3">
    <source>
        <dbReference type="Proteomes" id="UP000824179"/>
    </source>
</evidence>
<keyword evidence="1" id="KW-0812">Transmembrane</keyword>